<comment type="caution">
    <text evidence="4">The sequence shown here is derived from an EMBL/GenBank/DDBJ whole genome shotgun (WGS) entry which is preliminary data.</text>
</comment>
<dbReference type="PROSITE" id="PS50208">
    <property type="entry name" value="CASPASE_P20"/>
    <property type="match status" value="1"/>
</dbReference>
<feature type="region of interest" description="Disordered" evidence="1">
    <location>
        <begin position="112"/>
        <end position="140"/>
    </location>
</feature>
<proteinExistence type="predicted"/>
<dbReference type="GO" id="GO:0004197">
    <property type="term" value="F:cysteine-type endopeptidase activity"/>
    <property type="evidence" value="ECO:0007669"/>
    <property type="project" value="InterPro"/>
</dbReference>
<dbReference type="InterPro" id="IPR013783">
    <property type="entry name" value="Ig-like_fold"/>
</dbReference>
<dbReference type="InterPro" id="IPR052039">
    <property type="entry name" value="Caspase-related_regulators"/>
</dbReference>
<dbReference type="Pfam" id="PF00656">
    <property type="entry name" value="Peptidase_C14"/>
    <property type="match status" value="1"/>
</dbReference>
<evidence type="ECO:0000313" key="5">
    <source>
        <dbReference type="Proteomes" id="UP000440578"/>
    </source>
</evidence>
<dbReference type="InterPro" id="IPR007110">
    <property type="entry name" value="Ig-like_dom"/>
</dbReference>
<evidence type="ECO:0000313" key="4">
    <source>
        <dbReference type="EMBL" id="KAF0305227.1"/>
    </source>
</evidence>
<dbReference type="Proteomes" id="UP000440578">
    <property type="component" value="Unassembled WGS sequence"/>
</dbReference>
<dbReference type="InterPro" id="IPR036179">
    <property type="entry name" value="Ig-like_dom_sf"/>
</dbReference>
<dbReference type="InterPro" id="IPR011600">
    <property type="entry name" value="Pept_C14_caspase"/>
</dbReference>
<feature type="domain" description="Caspase family p20" evidence="2">
    <location>
        <begin position="325"/>
        <end position="400"/>
    </location>
</feature>
<dbReference type="InterPro" id="IPR029030">
    <property type="entry name" value="Caspase-like_dom_sf"/>
</dbReference>
<dbReference type="EMBL" id="VIIS01000773">
    <property type="protein sequence ID" value="KAF0305227.1"/>
    <property type="molecule type" value="Genomic_DNA"/>
</dbReference>
<dbReference type="InterPro" id="IPR003599">
    <property type="entry name" value="Ig_sub"/>
</dbReference>
<sequence length="517" mass="55679">MLLESLDGAASAAADLLRPPQPLRVRPLSETNSACVWAPIGGRLELLCQAEAWPPPSFQWRRDGRPVPPEAGGQRARLCVQPFSAADAGQYCCQVRDAAGGAVSAGAVTVEPRQAPPRPLERRVTGGALGPDGSVSASGERPLQLQVRWAGWPEPRLRWLRDHQPVDGADGGTLTLLPGPGALGGTYVCVAQNAVGEVHSDPFLVEFDSRPVVIEHPQTAQRCHPIGRPLRLRCKAFCRRQVKVVWRHSVQDADSGRDEVVPCSQVMTEPQPAAGLVTSEVRLTPAERDVRRHCGVTCELLAEGDFENSFTQSLPARFRVVYPAHSKMALIIGNSNYHHLEKLQEVGQDVADFEAAMRRLGFGTLVAMDLTTERSRRAVEYFARVAAPDAYLAVLVAGHGFTYQRRDYLAPVDHPALDSGTGVHPSRCLSMLDDIEDRLQRTSPKQLLICGDMCRTMNDACATAEAAAAAGAPGAPAGQPPRSAANVVRLFSTQVRVGGRAEPVLRGLETRAGGLAD</sequence>
<dbReference type="OrthoDB" id="417046at2759"/>
<gene>
    <name evidence="4" type="primary">HMCN2_4</name>
    <name evidence="4" type="ORF">FJT64_023102</name>
</gene>
<dbReference type="GO" id="GO:0006508">
    <property type="term" value="P:proteolysis"/>
    <property type="evidence" value="ECO:0007669"/>
    <property type="project" value="InterPro"/>
</dbReference>
<dbReference type="Pfam" id="PF13927">
    <property type="entry name" value="Ig_3"/>
    <property type="match status" value="1"/>
</dbReference>
<dbReference type="PANTHER" id="PTHR22576">
    <property type="entry name" value="MUCOSA ASSOCIATED LYMPHOID TISSUE LYMPHOMA TRANSLOCATION PROTEIN 1/PARACASPASE"/>
    <property type="match status" value="1"/>
</dbReference>
<dbReference type="InterPro" id="IPR003598">
    <property type="entry name" value="Ig_sub2"/>
</dbReference>
<dbReference type="PROSITE" id="PS50835">
    <property type="entry name" value="IG_LIKE"/>
    <property type="match status" value="1"/>
</dbReference>
<dbReference type="SMART" id="SM00409">
    <property type="entry name" value="IG"/>
    <property type="match status" value="1"/>
</dbReference>
<dbReference type="SUPFAM" id="SSF52129">
    <property type="entry name" value="Caspase-like"/>
    <property type="match status" value="1"/>
</dbReference>
<dbReference type="AlphaFoldDB" id="A0A6A4WBV7"/>
<name>A0A6A4WBV7_AMPAM</name>
<keyword evidence="5" id="KW-1185">Reference proteome</keyword>
<evidence type="ECO:0000259" key="3">
    <source>
        <dbReference type="PROSITE" id="PS50835"/>
    </source>
</evidence>
<evidence type="ECO:0000259" key="2">
    <source>
        <dbReference type="PROSITE" id="PS50208"/>
    </source>
</evidence>
<dbReference type="Gene3D" id="2.60.40.10">
    <property type="entry name" value="Immunoglobulins"/>
    <property type="match status" value="2"/>
</dbReference>
<feature type="domain" description="Ig-like" evidence="3">
    <location>
        <begin position="27"/>
        <end position="109"/>
    </location>
</feature>
<organism evidence="4 5">
    <name type="scientific">Amphibalanus amphitrite</name>
    <name type="common">Striped barnacle</name>
    <name type="synonym">Balanus amphitrite</name>
    <dbReference type="NCBI Taxonomy" id="1232801"/>
    <lineage>
        <taxon>Eukaryota</taxon>
        <taxon>Metazoa</taxon>
        <taxon>Ecdysozoa</taxon>
        <taxon>Arthropoda</taxon>
        <taxon>Crustacea</taxon>
        <taxon>Multicrustacea</taxon>
        <taxon>Cirripedia</taxon>
        <taxon>Thoracica</taxon>
        <taxon>Thoracicalcarea</taxon>
        <taxon>Balanomorpha</taxon>
        <taxon>Balanoidea</taxon>
        <taxon>Balanidae</taxon>
        <taxon>Amphibalaninae</taxon>
        <taxon>Amphibalanus</taxon>
    </lineage>
</organism>
<protein>
    <submittedName>
        <fullName evidence="4">Hemicentin-2</fullName>
    </submittedName>
</protein>
<dbReference type="Gene3D" id="3.40.50.1460">
    <property type="match status" value="1"/>
</dbReference>
<reference evidence="4 5" key="1">
    <citation type="submission" date="2019-07" db="EMBL/GenBank/DDBJ databases">
        <title>Draft genome assembly of a fouling barnacle, Amphibalanus amphitrite (Darwin, 1854): The first reference genome for Thecostraca.</title>
        <authorList>
            <person name="Kim W."/>
        </authorList>
    </citation>
    <scope>NUCLEOTIDE SEQUENCE [LARGE SCALE GENOMIC DNA]</scope>
    <source>
        <strain evidence="4">SNU_AA5</strain>
        <tissue evidence="4">Soma without cirri and trophi</tissue>
    </source>
</reference>
<dbReference type="SUPFAM" id="SSF48726">
    <property type="entry name" value="Immunoglobulin"/>
    <property type="match status" value="2"/>
</dbReference>
<evidence type="ECO:0000256" key="1">
    <source>
        <dbReference type="SAM" id="MobiDB-lite"/>
    </source>
</evidence>
<accession>A0A6A4WBV7</accession>
<dbReference type="PANTHER" id="PTHR22576:SF37">
    <property type="entry name" value="MUCOSA-ASSOCIATED LYMPHOID TISSUE LYMPHOMA TRANSLOCATION PROTEIN 1"/>
    <property type="match status" value="1"/>
</dbReference>
<dbReference type="InterPro" id="IPR001309">
    <property type="entry name" value="Pept_C14_p20"/>
</dbReference>
<dbReference type="SMART" id="SM00408">
    <property type="entry name" value="IGc2"/>
    <property type="match status" value="2"/>
</dbReference>